<feature type="binding site" evidence="12">
    <location>
        <begin position="21"/>
        <end position="23"/>
    </location>
    <ligand>
        <name>substrate</name>
    </ligand>
</feature>
<keyword evidence="11 12" id="KW-0119">Carbohydrate metabolism</keyword>
<evidence type="ECO:0000256" key="11">
    <source>
        <dbReference type="ARBA" id="ARBA00023277"/>
    </source>
</evidence>
<dbReference type="InterPro" id="IPR011877">
    <property type="entry name" value="Ribokinase"/>
</dbReference>
<comment type="activity regulation">
    <text evidence="12">Activated by a monovalent cation that binds near, but not in, the active site. The most likely occupant of the site in vivo is potassium. Ion binding induces a conformational change that may alter substrate affinity.</text>
</comment>
<evidence type="ECO:0000256" key="1">
    <source>
        <dbReference type="ARBA" id="ARBA00005380"/>
    </source>
</evidence>
<gene>
    <name evidence="12" type="primary">rbsK</name>
    <name evidence="14" type="ORF">EAX62_00855</name>
</gene>
<dbReference type="CDD" id="cd01174">
    <property type="entry name" value="ribokinase"/>
    <property type="match status" value="1"/>
</dbReference>
<dbReference type="InterPro" id="IPR002173">
    <property type="entry name" value="Carboh/pur_kinase_PfkB_CS"/>
</dbReference>
<keyword evidence="6 12" id="KW-0547">Nucleotide-binding</keyword>
<feature type="binding site" evidence="12">
    <location>
        <begin position="213"/>
        <end position="218"/>
    </location>
    <ligand>
        <name>ATP</name>
        <dbReference type="ChEBI" id="CHEBI:30616"/>
    </ligand>
</feature>
<feature type="binding site" evidence="12">
    <location>
        <position position="193"/>
    </location>
    <ligand>
        <name>ATP</name>
        <dbReference type="ChEBI" id="CHEBI:30616"/>
    </ligand>
</feature>
<name>A0A3M0G8F9_9ACTN</name>
<dbReference type="AlphaFoldDB" id="A0A3M0G8F9"/>
<protein>
    <recommendedName>
        <fullName evidence="3 12">Ribokinase</fullName>
        <shortName evidence="12">RK</shortName>
        <ecNumber evidence="2 12">2.7.1.15</ecNumber>
    </recommendedName>
</protein>
<organism evidence="14 15">
    <name type="scientific">Tessaracoccus antarcticus</name>
    <dbReference type="NCBI Taxonomy" id="2479848"/>
    <lineage>
        <taxon>Bacteria</taxon>
        <taxon>Bacillati</taxon>
        <taxon>Actinomycetota</taxon>
        <taxon>Actinomycetes</taxon>
        <taxon>Propionibacteriales</taxon>
        <taxon>Propionibacteriaceae</taxon>
        <taxon>Tessaracoccus</taxon>
    </lineage>
</organism>
<keyword evidence="15" id="KW-1185">Reference proteome</keyword>
<dbReference type="GO" id="GO:0005524">
    <property type="term" value="F:ATP binding"/>
    <property type="evidence" value="ECO:0007669"/>
    <property type="project" value="UniProtKB-UniRule"/>
</dbReference>
<keyword evidence="4 12" id="KW-0808">Transferase</keyword>
<keyword evidence="5 12" id="KW-0479">Metal-binding</keyword>
<dbReference type="GO" id="GO:0019303">
    <property type="term" value="P:D-ribose catabolic process"/>
    <property type="evidence" value="ECO:0007669"/>
    <property type="project" value="UniProtKB-UniRule"/>
</dbReference>
<evidence type="ECO:0000256" key="10">
    <source>
        <dbReference type="ARBA" id="ARBA00022958"/>
    </source>
</evidence>
<evidence type="ECO:0000256" key="8">
    <source>
        <dbReference type="ARBA" id="ARBA00022840"/>
    </source>
</evidence>
<comment type="similarity">
    <text evidence="1">Belongs to the carbohydrate kinase pfkB family.</text>
</comment>
<keyword evidence="7 12" id="KW-0418">Kinase</keyword>
<dbReference type="RefSeq" id="WP_121899801.1">
    <property type="nucleotide sequence ID" value="NZ_REFW01000001.1"/>
</dbReference>
<feature type="binding site" evidence="12">
    <location>
        <position position="237"/>
    </location>
    <ligand>
        <name>K(+)</name>
        <dbReference type="ChEBI" id="CHEBI:29103"/>
    </ligand>
</feature>
<dbReference type="HAMAP" id="MF_01987">
    <property type="entry name" value="Ribokinase"/>
    <property type="match status" value="1"/>
</dbReference>
<feature type="binding site" evidence="12">
    <location>
        <position position="235"/>
    </location>
    <ligand>
        <name>K(+)</name>
        <dbReference type="ChEBI" id="CHEBI:29103"/>
    </ligand>
</feature>
<evidence type="ECO:0000256" key="9">
    <source>
        <dbReference type="ARBA" id="ARBA00022842"/>
    </source>
</evidence>
<evidence type="ECO:0000313" key="15">
    <source>
        <dbReference type="Proteomes" id="UP000275256"/>
    </source>
</evidence>
<comment type="cofactor">
    <cofactor evidence="12">
        <name>Mg(2+)</name>
        <dbReference type="ChEBI" id="CHEBI:18420"/>
    </cofactor>
    <text evidence="12">Requires a divalent cation, most likely magnesium in vivo, as an electrophilic catalyst to aid phosphoryl group transfer. It is the chelate of the metal and the nucleotide that is the actual substrate.</text>
</comment>
<comment type="caution">
    <text evidence="12">Lacks conserved residue(s) required for the propagation of feature annotation.</text>
</comment>
<sequence>MRTTSAGHHGRGRVVVLGSASQDLYVEMERHPTTGETVMGGDLVQRFGGKGGNQAVAAARAGAETLFVGHLGDDAPGRTYRDRLLGHGVDVTRLVLEPDVPTGTALIMLNAARDNMIVVAPGANHHVSESDVAALADLGSEDILLMQMELPLDVTQTAILDAAGRGARVILNLAPYAPLPQDVLDACHLIIVNEKEHEMMQGDGLNAPDVLVTLGTDGSRWGDIAVPAQRVDVVDTTGAGDAYCGALAAALVGGAGRREAMVAATSSSAATVQHLGAQPDPA</sequence>
<dbReference type="EMBL" id="REFW01000001">
    <property type="protein sequence ID" value="RMB61255.1"/>
    <property type="molecule type" value="Genomic_DNA"/>
</dbReference>
<feature type="binding site" evidence="12">
    <location>
        <position position="241"/>
    </location>
    <ligand>
        <name>substrate</name>
    </ligand>
</feature>
<dbReference type="PANTHER" id="PTHR10584:SF166">
    <property type="entry name" value="RIBOKINASE"/>
    <property type="match status" value="1"/>
</dbReference>
<dbReference type="InterPro" id="IPR029056">
    <property type="entry name" value="Ribokinase-like"/>
</dbReference>
<comment type="subunit">
    <text evidence="12">Homodimer.</text>
</comment>
<accession>A0A3M0G8F9</accession>
<dbReference type="GO" id="GO:0046872">
    <property type="term" value="F:metal ion binding"/>
    <property type="evidence" value="ECO:0007669"/>
    <property type="project" value="UniProtKB-KW"/>
</dbReference>
<evidence type="ECO:0000256" key="3">
    <source>
        <dbReference type="ARBA" id="ARBA00016943"/>
    </source>
</evidence>
<keyword evidence="8 12" id="KW-0067">ATP-binding</keyword>
<comment type="function">
    <text evidence="12">Catalyzes the phosphorylation of ribose at O-5 in a reaction requiring ATP and magnesium. The resulting D-ribose-5-phosphate can then be used either for sythesis of nucleotides, histidine, and tryptophan, or as a component of the pentose phosphate pathway.</text>
</comment>
<keyword evidence="9 12" id="KW-0460">Magnesium</keyword>
<keyword evidence="12" id="KW-0963">Cytoplasm</keyword>
<feature type="binding site" evidence="12">
    <location>
        <begin position="49"/>
        <end position="53"/>
    </location>
    <ligand>
        <name>substrate</name>
    </ligand>
</feature>
<dbReference type="Pfam" id="PF00294">
    <property type="entry name" value="PfkB"/>
    <property type="match status" value="1"/>
</dbReference>
<evidence type="ECO:0000256" key="2">
    <source>
        <dbReference type="ARBA" id="ARBA00012035"/>
    </source>
</evidence>
<evidence type="ECO:0000256" key="12">
    <source>
        <dbReference type="HAMAP-Rule" id="MF_01987"/>
    </source>
</evidence>
<dbReference type="PANTHER" id="PTHR10584">
    <property type="entry name" value="SUGAR KINASE"/>
    <property type="match status" value="1"/>
</dbReference>
<dbReference type="Proteomes" id="UP000275256">
    <property type="component" value="Unassembled WGS sequence"/>
</dbReference>
<dbReference type="EC" id="2.7.1.15" evidence="2 12"/>
<feature type="binding site" evidence="12">
    <location>
        <begin position="240"/>
        <end position="241"/>
    </location>
    <ligand>
        <name>ATP</name>
        <dbReference type="ChEBI" id="CHEBI:30616"/>
    </ligand>
</feature>
<proteinExistence type="inferred from homology"/>
<feature type="domain" description="Carbohydrate kinase PfkB" evidence="13">
    <location>
        <begin position="13"/>
        <end position="279"/>
    </location>
</feature>
<evidence type="ECO:0000259" key="13">
    <source>
        <dbReference type="Pfam" id="PF00294"/>
    </source>
</evidence>
<dbReference type="SUPFAM" id="SSF53613">
    <property type="entry name" value="Ribokinase-like"/>
    <property type="match status" value="1"/>
</dbReference>
<dbReference type="UniPathway" id="UPA00916">
    <property type="reaction ID" value="UER00889"/>
</dbReference>
<evidence type="ECO:0000256" key="7">
    <source>
        <dbReference type="ARBA" id="ARBA00022777"/>
    </source>
</evidence>
<dbReference type="OrthoDB" id="9775849at2"/>
<dbReference type="GO" id="GO:0005829">
    <property type="term" value="C:cytosol"/>
    <property type="evidence" value="ECO:0007669"/>
    <property type="project" value="TreeGrafter"/>
</dbReference>
<comment type="catalytic activity">
    <reaction evidence="12">
        <text>D-ribose + ATP = D-ribose 5-phosphate + ADP + H(+)</text>
        <dbReference type="Rhea" id="RHEA:13697"/>
        <dbReference type="ChEBI" id="CHEBI:15378"/>
        <dbReference type="ChEBI" id="CHEBI:30616"/>
        <dbReference type="ChEBI" id="CHEBI:47013"/>
        <dbReference type="ChEBI" id="CHEBI:78346"/>
        <dbReference type="ChEBI" id="CHEBI:456216"/>
        <dbReference type="EC" id="2.7.1.15"/>
    </reaction>
</comment>
<keyword evidence="10 12" id="KW-0630">Potassium</keyword>
<dbReference type="Gene3D" id="3.40.1190.20">
    <property type="match status" value="1"/>
</dbReference>
<evidence type="ECO:0000256" key="5">
    <source>
        <dbReference type="ARBA" id="ARBA00022723"/>
    </source>
</evidence>
<feature type="binding site" evidence="12">
    <location>
        <position position="276"/>
    </location>
    <ligand>
        <name>K(+)</name>
        <dbReference type="ChEBI" id="CHEBI:29103"/>
    </ligand>
</feature>
<comment type="pathway">
    <text evidence="12">Carbohydrate metabolism; D-ribose degradation; D-ribose 5-phosphate from beta-D-ribopyranose: step 2/2.</text>
</comment>
<dbReference type="PRINTS" id="PR00990">
    <property type="entry name" value="RIBOKINASE"/>
</dbReference>
<evidence type="ECO:0000313" key="14">
    <source>
        <dbReference type="EMBL" id="RMB61255.1"/>
    </source>
</evidence>
<dbReference type="InterPro" id="IPR002139">
    <property type="entry name" value="Ribo/fructo_kinase"/>
</dbReference>
<dbReference type="PROSITE" id="PS00584">
    <property type="entry name" value="PFKB_KINASES_2"/>
    <property type="match status" value="1"/>
</dbReference>
<evidence type="ECO:0000256" key="4">
    <source>
        <dbReference type="ARBA" id="ARBA00022679"/>
    </source>
</evidence>
<evidence type="ECO:0000256" key="6">
    <source>
        <dbReference type="ARBA" id="ARBA00022741"/>
    </source>
</evidence>
<dbReference type="GO" id="GO:0004747">
    <property type="term" value="F:ribokinase activity"/>
    <property type="evidence" value="ECO:0007669"/>
    <property type="project" value="UniProtKB-UniRule"/>
</dbReference>
<feature type="binding site" evidence="12">
    <location>
        <position position="274"/>
    </location>
    <ligand>
        <name>K(+)</name>
        <dbReference type="ChEBI" id="CHEBI:29103"/>
    </ligand>
</feature>
<feature type="binding site" evidence="12">
    <location>
        <position position="271"/>
    </location>
    <ligand>
        <name>K(+)</name>
        <dbReference type="ChEBI" id="CHEBI:29103"/>
    </ligand>
</feature>
<comment type="subcellular location">
    <subcellularLocation>
        <location evidence="12">Cytoplasm</location>
    </subcellularLocation>
</comment>
<feature type="active site" description="Proton acceptor" evidence="12">
    <location>
        <position position="241"/>
    </location>
</feature>
<dbReference type="InterPro" id="IPR011611">
    <property type="entry name" value="PfkB_dom"/>
</dbReference>
<reference evidence="14 15" key="1">
    <citation type="submission" date="2018-10" db="EMBL/GenBank/DDBJ databases">
        <title>Tessaracoccus antarcticuss sp. nov., isolated from sediment.</title>
        <authorList>
            <person name="Zhou L.Y."/>
            <person name="Du Z.J."/>
        </authorList>
    </citation>
    <scope>NUCLEOTIDE SEQUENCE [LARGE SCALE GENOMIC DNA]</scope>
    <source>
        <strain evidence="14 15">JDX10</strain>
    </source>
</reference>
<comment type="similarity">
    <text evidence="12">Belongs to the carbohydrate kinase PfkB family. Ribokinase subfamily.</text>
</comment>
<comment type="caution">
    <text evidence="14">The sequence shown here is derived from an EMBL/GenBank/DDBJ whole genome shotgun (WGS) entry which is preliminary data.</text>
</comment>
<feature type="binding site" evidence="12">
    <location>
        <position position="149"/>
    </location>
    <ligand>
        <name>substrate</name>
    </ligand>
</feature>